<feature type="transmembrane region" description="Helical" evidence="1">
    <location>
        <begin position="29"/>
        <end position="48"/>
    </location>
</feature>
<protein>
    <submittedName>
        <fullName evidence="2">Uncharacterized protein</fullName>
    </submittedName>
</protein>
<sequence>MVKKIASKSNGNAFTNFIRQEITAPEKRAGNTSIAISLTVFGLAVTFLRSLGF</sequence>
<comment type="caution">
    <text evidence="2">The sequence shown here is derived from an EMBL/GenBank/DDBJ whole genome shotgun (WGS) entry which is preliminary data.</text>
</comment>
<accession>A0A9P6UWE6</accession>
<proteinExistence type="predicted"/>
<dbReference type="OrthoDB" id="5514856at2759"/>
<evidence type="ECO:0000313" key="2">
    <source>
        <dbReference type="EMBL" id="KAG0322228.1"/>
    </source>
</evidence>
<name>A0A9P6UWE6_9FUNG</name>
<dbReference type="EMBL" id="JAAAIP010000217">
    <property type="protein sequence ID" value="KAG0322228.1"/>
    <property type="molecule type" value="Genomic_DNA"/>
</dbReference>
<evidence type="ECO:0000313" key="3">
    <source>
        <dbReference type="Proteomes" id="UP000738325"/>
    </source>
</evidence>
<dbReference type="Proteomes" id="UP000738325">
    <property type="component" value="Unassembled WGS sequence"/>
</dbReference>
<keyword evidence="3" id="KW-1185">Reference proteome</keyword>
<keyword evidence="1" id="KW-1133">Transmembrane helix</keyword>
<dbReference type="AlphaFoldDB" id="A0A9P6UWE6"/>
<keyword evidence="1" id="KW-0472">Membrane</keyword>
<gene>
    <name evidence="2" type="ORF">BGZ99_003427</name>
</gene>
<keyword evidence="1" id="KW-0812">Transmembrane</keyword>
<organism evidence="2 3">
    <name type="scientific">Dissophora globulifera</name>
    <dbReference type="NCBI Taxonomy" id="979702"/>
    <lineage>
        <taxon>Eukaryota</taxon>
        <taxon>Fungi</taxon>
        <taxon>Fungi incertae sedis</taxon>
        <taxon>Mucoromycota</taxon>
        <taxon>Mortierellomycotina</taxon>
        <taxon>Mortierellomycetes</taxon>
        <taxon>Mortierellales</taxon>
        <taxon>Mortierellaceae</taxon>
        <taxon>Dissophora</taxon>
    </lineage>
</organism>
<evidence type="ECO:0000256" key="1">
    <source>
        <dbReference type="SAM" id="Phobius"/>
    </source>
</evidence>
<reference evidence="2" key="1">
    <citation type="journal article" date="2020" name="Fungal Divers.">
        <title>Resolving the Mortierellaceae phylogeny through synthesis of multi-gene phylogenetics and phylogenomics.</title>
        <authorList>
            <person name="Vandepol N."/>
            <person name="Liber J."/>
            <person name="Desiro A."/>
            <person name="Na H."/>
            <person name="Kennedy M."/>
            <person name="Barry K."/>
            <person name="Grigoriev I.V."/>
            <person name="Miller A.N."/>
            <person name="O'Donnell K."/>
            <person name="Stajich J.E."/>
            <person name="Bonito G."/>
        </authorList>
    </citation>
    <scope>NUCLEOTIDE SEQUENCE</scope>
    <source>
        <strain evidence="2">REB-010B</strain>
    </source>
</reference>